<dbReference type="GO" id="GO:0003341">
    <property type="term" value="P:cilium movement"/>
    <property type="evidence" value="ECO:0007669"/>
    <property type="project" value="InterPro"/>
</dbReference>
<name>A0A9D4J3H2_DREPO</name>
<accession>A0A9D4J3H2</accession>
<dbReference type="GO" id="GO:0097542">
    <property type="term" value="C:ciliary tip"/>
    <property type="evidence" value="ECO:0007669"/>
    <property type="project" value="TreeGrafter"/>
</dbReference>
<comment type="caution">
    <text evidence="2">The sequence shown here is derived from an EMBL/GenBank/DDBJ whole genome shotgun (WGS) entry which is preliminary data.</text>
</comment>
<reference evidence="2" key="1">
    <citation type="journal article" date="2019" name="bioRxiv">
        <title>The Genome of the Zebra Mussel, Dreissena polymorpha: A Resource for Invasive Species Research.</title>
        <authorList>
            <person name="McCartney M.A."/>
            <person name="Auch B."/>
            <person name="Kono T."/>
            <person name="Mallez S."/>
            <person name="Zhang Y."/>
            <person name="Obille A."/>
            <person name="Becker A."/>
            <person name="Abrahante J.E."/>
            <person name="Garbe J."/>
            <person name="Badalamenti J.P."/>
            <person name="Herman A."/>
            <person name="Mangelson H."/>
            <person name="Liachko I."/>
            <person name="Sullivan S."/>
            <person name="Sone E.D."/>
            <person name="Koren S."/>
            <person name="Silverstein K.A.T."/>
            <person name="Beckman K.B."/>
            <person name="Gohl D.M."/>
        </authorList>
    </citation>
    <scope>NUCLEOTIDE SEQUENCE</scope>
    <source>
        <strain evidence="2">Duluth1</strain>
        <tissue evidence="2">Whole animal</tissue>
    </source>
</reference>
<dbReference type="PANTHER" id="PTHR46518">
    <property type="entry name" value="COILED-COIL DOMAIN-CONTAINING PROTEIN 151"/>
    <property type="match status" value="1"/>
</dbReference>
<feature type="compositionally biased region" description="Basic and acidic residues" evidence="1">
    <location>
        <begin position="39"/>
        <end position="51"/>
    </location>
</feature>
<dbReference type="Proteomes" id="UP000828390">
    <property type="component" value="Unassembled WGS sequence"/>
</dbReference>
<evidence type="ECO:0000256" key="1">
    <source>
        <dbReference type="SAM" id="MobiDB-lite"/>
    </source>
</evidence>
<protein>
    <submittedName>
        <fullName evidence="2">Uncharacterized protein</fullName>
    </submittedName>
</protein>
<dbReference type="GO" id="GO:0036064">
    <property type="term" value="C:ciliary basal body"/>
    <property type="evidence" value="ECO:0007669"/>
    <property type="project" value="TreeGrafter"/>
</dbReference>
<proteinExistence type="predicted"/>
<dbReference type="AlphaFoldDB" id="A0A9D4J3H2"/>
<dbReference type="GO" id="GO:0035253">
    <property type="term" value="C:ciliary rootlet"/>
    <property type="evidence" value="ECO:0007669"/>
    <property type="project" value="TreeGrafter"/>
</dbReference>
<keyword evidence="3" id="KW-1185">Reference proteome</keyword>
<dbReference type="PANTHER" id="PTHR46518:SF1">
    <property type="entry name" value="OUTER DYNEIN ARM-DOCKING COMPLEX SUBUNIT 3"/>
    <property type="match status" value="1"/>
</dbReference>
<dbReference type="InterPro" id="IPR033192">
    <property type="entry name" value="ODAD3"/>
</dbReference>
<reference evidence="2" key="2">
    <citation type="submission" date="2020-11" db="EMBL/GenBank/DDBJ databases">
        <authorList>
            <person name="McCartney M.A."/>
            <person name="Auch B."/>
            <person name="Kono T."/>
            <person name="Mallez S."/>
            <person name="Becker A."/>
            <person name="Gohl D.M."/>
            <person name="Silverstein K.A.T."/>
            <person name="Koren S."/>
            <person name="Bechman K.B."/>
            <person name="Herman A."/>
            <person name="Abrahante J.E."/>
            <person name="Garbe J."/>
        </authorList>
    </citation>
    <scope>NUCLEOTIDE SEQUENCE</scope>
    <source>
        <strain evidence="2">Duluth1</strain>
        <tissue evidence="2">Whole animal</tissue>
    </source>
</reference>
<organism evidence="2 3">
    <name type="scientific">Dreissena polymorpha</name>
    <name type="common">Zebra mussel</name>
    <name type="synonym">Mytilus polymorpha</name>
    <dbReference type="NCBI Taxonomy" id="45954"/>
    <lineage>
        <taxon>Eukaryota</taxon>
        <taxon>Metazoa</taxon>
        <taxon>Spiralia</taxon>
        <taxon>Lophotrochozoa</taxon>
        <taxon>Mollusca</taxon>
        <taxon>Bivalvia</taxon>
        <taxon>Autobranchia</taxon>
        <taxon>Heteroconchia</taxon>
        <taxon>Euheterodonta</taxon>
        <taxon>Imparidentia</taxon>
        <taxon>Neoheterodontei</taxon>
        <taxon>Myida</taxon>
        <taxon>Dreissenoidea</taxon>
        <taxon>Dreissenidae</taxon>
        <taxon>Dreissena</taxon>
    </lineage>
</organism>
<evidence type="ECO:0000313" key="2">
    <source>
        <dbReference type="EMBL" id="KAH3794032.1"/>
    </source>
</evidence>
<dbReference type="EMBL" id="JAIWYP010000007">
    <property type="protein sequence ID" value="KAH3794032.1"/>
    <property type="molecule type" value="Genomic_DNA"/>
</dbReference>
<feature type="region of interest" description="Disordered" evidence="1">
    <location>
        <begin position="35"/>
        <end position="60"/>
    </location>
</feature>
<dbReference type="GO" id="GO:0036158">
    <property type="term" value="P:outer dynein arm assembly"/>
    <property type="evidence" value="ECO:0007669"/>
    <property type="project" value="InterPro"/>
</dbReference>
<sequence length="60" mass="6818">MDYKVCDTVKRLNALRHQTATKQKRLEDLQTQYNQMQKDASEAVATDKGESSDAQVTNDT</sequence>
<gene>
    <name evidence="2" type="ORF">DPMN_147561</name>
</gene>
<evidence type="ECO:0000313" key="3">
    <source>
        <dbReference type="Proteomes" id="UP000828390"/>
    </source>
</evidence>